<evidence type="ECO:0000256" key="1">
    <source>
        <dbReference type="ARBA" id="ARBA00009347"/>
    </source>
</evidence>
<dbReference type="InterPro" id="IPR009075">
    <property type="entry name" value="AcylCo_DH/oxidase_C"/>
</dbReference>
<keyword evidence="3 5" id="KW-0274">FAD</keyword>
<keyword evidence="4 5" id="KW-0560">Oxidoreductase</keyword>
<dbReference type="EMBL" id="CP036339">
    <property type="protein sequence ID" value="QDT71699.1"/>
    <property type="molecule type" value="Genomic_DNA"/>
</dbReference>
<dbReference type="GO" id="GO:0051793">
    <property type="term" value="P:medium-chain fatty acid catabolic process"/>
    <property type="evidence" value="ECO:0007669"/>
    <property type="project" value="TreeGrafter"/>
</dbReference>
<feature type="domain" description="Acyl-CoA dehydrogenase/oxidase C-terminal" evidence="7">
    <location>
        <begin position="489"/>
        <end position="637"/>
    </location>
</feature>
<dbReference type="PROSITE" id="PS51257">
    <property type="entry name" value="PROKAR_LIPOPROTEIN"/>
    <property type="match status" value="1"/>
</dbReference>
<proteinExistence type="inferred from homology"/>
<dbReference type="InterPro" id="IPR009100">
    <property type="entry name" value="AcylCoA_DH/oxidase_NM_dom_sf"/>
</dbReference>
<keyword evidence="2 5" id="KW-0285">Flavoprotein</keyword>
<accession>A0A517TTK0</accession>
<evidence type="ECO:0000256" key="4">
    <source>
        <dbReference type="ARBA" id="ARBA00023002"/>
    </source>
</evidence>
<dbReference type="GO" id="GO:0070991">
    <property type="term" value="F:medium-chain fatty acyl-CoA dehydrogenase activity"/>
    <property type="evidence" value="ECO:0007669"/>
    <property type="project" value="TreeGrafter"/>
</dbReference>
<dbReference type="Pfam" id="PF02770">
    <property type="entry name" value="Acyl-CoA_dh_M"/>
    <property type="match status" value="1"/>
</dbReference>
<comment type="cofactor">
    <cofactor evidence="5">
        <name>FAD</name>
        <dbReference type="ChEBI" id="CHEBI:57692"/>
    </cofactor>
</comment>
<evidence type="ECO:0000259" key="8">
    <source>
        <dbReference type="Pfam" id="PF02770"/>
    </source>
</evidence>
<dbReference type="EC" id="1.3.99.-" evidence="9"/>
<name>A0A517TTK0_9BACT</name>
<evidence type="ECO:0000256" key="2">
    <source>
        <dbReference type="ARBA" id="ARBA00022630"/>
    </source>
</evidence>
<comment type="similarity">
    <text evidence="1 5">Belongs to the acyl-CoA dehydrogenase family.</text>
</comment>
<dbReference type="OrthoDB" id="9802447at2"/>
<dbReference type="CDD" id="cd00567">
    <property type="entry name" value="ACAD"/>
    <property type="match status" value="1"/>
</dbReference>
<feature type="domain" description="Acyl-CoA oxidase/dehydrogenase middle" evidence="8">
    <location>
        <begin position="383"/>
        <end position="476"/>
    </location>
</feature>
<dbReference type="Gene3D" id="2.40.110.10">
    <property type="entry name" value="Butyryl-CoA Dehydrogenase, subunit A, domain 2"/>
    <property type="match status" value="1"/>
</dbReference>
<organism evidence="9 10">
    <name type="scientific">Lacipirellula limnantheis</name>
    <dbReference type="NCBI Taxonomy" id="2528024"/>
    <lineage>
        <taxon>Bacteria</taxon>
        <taxon>Pseudomonadati</taxon>
        <taxon>Planctomycetota</taxon>
        <taxon>Planctomycetia</taxon>
        <taxon>Pirellulales</taxon>
        <taxon>Lacipirellulaceae</taxon>
        <taxon>Lacipirellula</taxon>
    </lineage>
</organism>
<evidence type="ECO:0000256" key="5">
    <source>
        <dbReference type="RuleBase" id="RU362125"/>
    </source>
</evidence>
<feature type="chain" id="PRO_5021840741" evidence="6">
    <location>
        <begin position="29"/>
        <end position="655"/>
    </location>
</feature>
<dbReference type="AlphaFoldDB" id="A0A517TTK0"/>
<dbReference type="Gene3D" id="1.20.140.10">
    <property type="entry name" value="Butyryl-CoA Dehydrogenase, subunit A, domain 3"/>
    <property type="match status" value="1"/>
</dbReference>
<evidence type="ECO:0000256" key="6">
    <source>
        <dbReference type="SAM" id="SignalP"/>
    </source>
</evidence>
<evidence type="ECO:0000256" key="3">
    <source>
        <dbReference type="ARBA" id="ARBA00022827"/>
    </source>
</evidence>
<dbReference type="SUPFAM" id="SSF47203">
    <property type="entry name" value="Acyl-CoA dehydrogenase C-terminal domain-like"/>
    <property type="match status" value="1"/>
</dbReference>
<reference evidence="9 10" key="1">
    <citation type="submission" date="2019-02" db="EMBL/GenBank/DDBJ databases">
        <title>Deep-cultivation of Planctomycetes and their phenomic and genomic characterization uncovers novel biology.</title>
        <authorList>
            <person name="Wiegand S."/>
            <person name="Jogler M."/>
            <person name="Boedeker C."/>
            <person name="Pinto D."/>
            <person name="Vollmers J."/>
            <person name="Rivas-Marin E."/>
            <person name="Kohn T."/>
            <person name="Peeters S.H."/>
            <person name="Heuer A."/>
            <person name="Rast P."/>
            <person name="Oberbeckmann S."/>
            <person name="Bunk B."/>
            <person name="Jeske O."/>
            <person name="Meyerdierks A."/>
            <person name="Storesund J.E."/>
            <person name="Kallscheuer N."/>
            <person name="Luecker S."/>
            <person name="Lage O.M."/>
            <person name="Pohl T."/>
            <person name="Merkel B.J."/>
            <person name="Hornburger P."/>
            <person name="Mueller R.-W."/>
            <person name="Bruemmer F."/>
            <person name="Labrenz M."/>
            <person name="Spormann A.M."/>
            <person name="Op den Camp H."/>
            <person name="Overmann J."/>
            <person name="Amann R."/>
            <person name="Jetten M.S.M."/>
            <person name="Mascher T."/>
            <person name="Medema M.H."/>
            <person name="Devos D.P."/>
            <person name="Kaster A.-K."/>
            <person name="Ovreas L."/>
            <person name="Rohde M."/>
            <person name="Galperin M.Y."/>
            <person name="Jogler C."/>
        </authorList>
    </citation>
    <scope>NUCLEOTIDE SEQUENCE [LARGE SCALE GENOMIC DNA]</scope>
    <source>
        <strain evidence="9 10">I41</strain>
    </source>
</reference>
<gene>
    <name evidence="9" type="primary">mmgC_1</name>
    <name evidence="9" type="ORF">I41_08590</name>
</gene>
<dbReference type="SUPFAM" id="SSF56645">
    <property type="entry name" value="Acyl-CoA dehydrogenase NM domain-like"/>
    <property type="match status" value="1"/>
</dbReference>
<sequence precursor="true">MKPRSLAMLGWLVILFSCLRVASAQSVAGEESQPDTTAVSAPGLDYPATALSALQDAQKKTADAFVVQDELDALIHSGGGGACPSAVSIDAIQALRLMAGLERLANPHKAVLAAFANQKALLDGRVTNEQLVALLRFYEDKYLEGRSMDIAIESTPLAPYSPTAKTWSQTDGPDLRVSPRQLKIVTFNVTEASSKHLGRHFVLLKEYVDSAIVVVDPSKPAKELRYILGDSLGDEKSSGHLFLLQPDGAPKRDSIFEVDTVFTITLRDKEVPAVVVPESPKELGKLIDAAAGELLQAKQLRSPRDWRKKTASFGLPGLDLPVEYGGAAWPASKVLEAFMHAGWHDLNCRDVVGGAHVRPLLKSTDLKVLDIVRQVASGDAYVAITMTEPHAGSDFHAITSTARKVEGGYLLSGEKRYVARLEQATHVIIFTQPASGEPKGLSAFVLPIDTPGLEKYSFGAHGLKGNSFGGMKFKDVRVDDWQMIGADGEGDNIFVNHFRYWRLMQVAAAIGTADRALDMMAERLSAREAYGGPIGRFTHLQQSLGQHTTELRMAKALAREAAAMLDRGEGEAADPIINGLKAEGVEIALQAVDAATRAFGAEGYSDRVDLGDRLQDLNGLRIADGTTDVMRMDVVRRSYKNGKELWDMAVKVKKR</sequence>
<dbReference type="InterPro" id="IPR046373">
    <property type="entry name" value="Acyl-CoA_Oxase/DH_mid-dom_sf"/>
</dbReference>
<evidence type="ECO:0000259" key="7">
    <source>
        <dbReference type="Pfam" id="PF00441"/>
    </source>
</evidence>
<dbReference type="InterPro" id="IPR050741">
    <property type="entry name" value="Acyl-CoA_dehydrogenase"/>
</dbReference>
<dbReference type="Proteomes" id="UP000317909">
    <property type="component" value="Chromosome"/>
</dbReference>
<dbReference type="PANTHER" id="PTHR48083">
    <property type="entry name" value="MEDIUM-CHAIN SPECIFIC ACYL-COA DEHYDROGENASE, MITOCHONDRIAL-RELATED"/>
    <property type="match status" value="1"/>
</dbReference>
<dbReference type="InterPro" id="IPR006091">
    <property type="entry name" value="Acyl-CoA_Oxase/DH_mid-dom"/>
</dbReference>
<keyword evidence="6" id="KW-0732">Signal</keyword>
<keyword evidence="10" id="KW-1185">Reference proteome</keyword>
<dbReference type="RefSeq" id="WP_145431175.1">
    <property type="nucleotide sequence ID" value="NZ_CP036339.1"/>
</dbReference>
<dbReference type="KEGG" id="llh:I41_08590"/>
<dbReference type="Pfam" id="PF00441">
    <property type="entry name" value="Acyl-CoA_dh_1"/>
    <property type="match status" value="1"/>
</dbReference>
<dbReference type="GO" id="GO:0005737">
    <property type="term" value="C:cytoplasm"/>
    <property type="evidence" value="ECO:0007669"/>
    <property type="project" value="TreeGrafter"/>
</dbReference>
<protein>
    <submittedName>
        <fullName evidence="9">Acyl-CoA dehydrogenase</fullName>
        <ecNumber evidence="9">1.3.99.-</ecNumber>
    </submittedName>
</protein>
<dbReference type="PANTHER" id="PTHR48083:SF2">
    <property type="entry name" value="MEDIUM-CHAIN SPECIFIC ACYL-COA DEHYDROGENASE, MITOCHONDRIAL"/>
    <property type="match status" value="1"/>
</dbReference>
<feature type="signal peptide" evidence="6">
    <location>
        <begin position="1"/>
        <end position="28"/>
    </location>
</feature>
<evidence type="ECO:0000313" key="9">
    <source>
        <dbReference type="EMBL" id="QDT71699.1"/>
    </source>
</evidence>
<dbReference type="InterPro" id="IPR036250">
    <property type="entry name" value="AcylCo_DH-like_C"/>
</dbReference>
<evidence type="ECO:0000313" key="10">
    <source>
        <dbReference type="Proteomes" id="UP000317909"/>
    </source>
</evidence>